<feature type="region of interest" description="Disordered" evidence="3">
    <location>
        <begin position="1"/>
        <end position="34"/>
    </location>
</feature>
<dbReference type="PANTHER" id="PTHR22946:SF9">
    <property type="entry name" value="POLYKETIDE TRANSFERASE AF380"/>
    <property type="match status" value="1"/>
</dbReference>
<dbReference type="SUPFAM" id="SSF53474">
    <property type="entry name" value="alpha/beta-Hydrolases"/>
    <property type="match status" value="1"/>
</dbReference>
<dbReference type="InterPro" id="IPR022742">
    <property type="entry name" value="Hydrolase_4"/>
</dbReference>
<comment type="similarity">
    <text evidence="1">Belongs to the AB hydrolase superfamily.</text>
</comment>
<keyword evidence="7" id="KW-1185">Reference proteome</keyword>
<accession>A0A5Q2RQ68</accession>
<dbReference type="PANTHER" id="PTHR22946">
    <property type="entry name" value="DIENELACTONE HYDROLASE DOMAIN-CONTAINING PROTEIN-RELATED"/>
    <property type="match status" value="1"/>
</dbReference>
<reference evidence="6 7" key="1">
    <citation type="submission" date="2019-11" db="EMBL/GenBank/DDBJ databases">
        <authorList>
            <person name="He Y."/>
        </authorList>
    </citation>
    <scope>NUCLEOTIDE SEQUENCE [LARGE SCALE GENOMIC DNA]</scope>
    <source>
        <strain evidence="6 7">SCSIO 58843</strain>
    </source>
</reference>
<feature type="transmembrane region" description="Helical" evidence="4">
    <location>
        <begin position="116"/>
        <end position="140"/>
    </location>
</feature>
<keyword evidence="4" id="KW-0812">Transmembrane</keyword>
<dbReference type="InterPro" id="IPR029058">
    <property type="entry name" value="AB_hydrolase_fold"/>
</dbReference>
<dbReference type="Gene3D" id="3.40.50.1820">
    <property type="entry name" value="alpha/beta hydrolase"/>
    <property type="match status" value="1"/>
</dbReference>
<dbReference type="GO" id="GO:0052689">
    <property type="term" value="F:carboxylic ester hydrolase activity"/>
    <property type="evidence" value="ECO:0007669"/>
    <property type="project" value="UniProtKB-ARBA"/>
</dbReference>
<proteinExistence type="inferred from homology"/>
<keyword evidence="4" id="KW-0472">Membrane</keyword>
<gene>
    <name evidence="6" type="ORF">GH723_17300</name>
</gene>
<dbReference type="KEGG" id="atq:GH723_17300"/>
<evidence type="ECO:0000256" key="1">
    <source>
        <dbReference type="ARBA" id="ARBA00008645"/>
    </source>
</evidence>
<evidence type="ECO:0000259" key="5">
    <source>
        <dbReference type="Pfam" id="PF12146"/>
    </source>
</evidence>
<evidence type="ECO:0000313" key="7">
    <source>
        <dbReference type="Proteomes" id="UP000334019"/>
    </source>
</evidence>
<organism evidence="6 7">
    <name type="scientific">Actinomarinicola tropica</name>
    <dbReference type="NCBI Taxonomy" id="2789776"/>
    <lineage>
        <taxon>Bacteria</taxon>
        <taxon>Bacillati</taxon>
        <taxon>Actinomycetota</taxon>
        <taxon>Acidimicrobiia</taxon>
        <taxon>Acidimicrobiales</taxon>
        <taxon>Iamiaceae</taxon>
        <taxon>Actinomarinicola</taxon>
    </lineage>
</organism>
<evidence type="ECO:0000256" key="4">
    <source>
        <dbReference type="SAM" id="Phobius"/>
    </source>
</evidence>
<dbReference type="Proteomes" id="UP000334019">
    <property type="component" value="Chromosome"/>
</dbReference>
<dbReference type="InterPro" id="IPR050261">
    <property type="entry name" value="FrsA_esterase"/>
</dbReference>
<feature type="transmembrane region" description="Helical" evidence="4">
    <location>
        <begin position="84"/>
        <end position="104"/>
    </location>
</feature>
<evidence type="ECO:0000256" key="2">
    <source>
        <dbReference type="ARBA" id="ARBA00022801"/>
    </source>
</evidence>
<sequence length="438" mass="45703">MRGPPRSTCDACPAPTPPPSPPTSRGGSEPTGCDLAPWRAGPCGALLGGGPGGRRREHVMVLAERLPREDDETSPTRERPARPLAPTVLALLLALIAVPLGVGIGLPHVTKNGFTLVAVLGILSLVGGMAAFATFVAVVVRSTRRLVGWPAVLGALLAVALMVWTLGQAVAATNVPRTELGERTPADLGLAYEDVELRATDGVQLSAWYVPSANGAAVVLLHGAGSNRSNVLDHAAVLARHGYGVLLLDTRGHGRSEGRAMDFGWWGDEDIGGAVAFLLDRPDVEPDRIGAVGMSMGGEQAIGASASVEQLRAVVAEGATSRVRGDAAWLSDEYGARGALTEWISAATYGFADLLTDADPPITLHDAVRQGRVSTLLIAAGDVPDEGDAGRYIRSGSPDTVELWVVPDTGHTDALRTHPDEWESRVIAFLDAALDPRG</sequence>
<evidence type="ECO:0000256" key="3">
    <source>
        <dbReference type="SAM" id="MobiDB-lite"/>
    </source>
</evidence>
<keyword evidence="4" id="KW-1133">Transmembrane helix</keyword>
<dbReference type="Pfam" id="PF12146">
    <property type="entry name" value="Hydrolase_4"/>
    <property type="match status" value="1"/>
</dbReference>
<dbReference type="EMBL" id="CP045851">
    <property type="protein sequence ID" value="QGG96711.1"/>
    <property type="molecule type" value="Genomic_DNA"/>
</dbReference>
<name>A0A5Q2RQ68_9ACTN</name>
<feature type="transmembrane region" description="Helical" evidence="4">
    <location>
        <begin position="147"/>
        <end position="167"/>
    </location>
</feature>
<feature type="domain" description="Serine aminopeptidase S33" evidence="5">
    <location>
        <begin position="216"/>
        <end position="324"/>
    </location>
</feature>
<evidence type="ECO:0000313" key="6">
    <source>
        <dbReference type="EMBL" id="QGG96711.1"/>
    </source>
</evidence>
<keyword evidence="2" id="KW-0378">Hydrolase</keyword>
<feature type="compositionally biased region" description="Low complexity" evidence="3">
    <location>
        <begin position="23"/>
        <end position="32"/>
    </location>
</feature>
<dbReference type="AlphaFoldDB" id="A0A5Q2RQ68"/>
<protein>
    <recommendedName>
        <fullName evidence="5">Serine aminopeptidase S33 domain-containing protein</fullName>
    </recommendedName>
</protein>